<dbReference type="OrthoDB" id="5979581at2759"/>
<name>A0A8H8D3R7_AJECA</name>
<evidence type="ECO:0000313" key="1">
    <source>
        <dbReference type="EMBL" id="KAG5299777.1"/>
    </source>
</evidence>
<proteinExistence type="predicted"/>
<reference evidence="1 2" key="1">
    <citation type="submission" date="2021-01" db="EMBL/GenBank/DDBJ databases">
        <title>Chromosome-level genome assembly of a human fungal pathogen reveals clustering of transcriptionally co-regulated genes.</title>
        <authorList>
            <person name="Voorhies M."/>
            <person name="Cohen S."/>
            <person name="Shea T.P."/>
            <person name="Petrus S."/>
            <person name="Munoz J.F."/>
            <person name="Poplawski S."/>
            <person name="Goldman W.E."/>
            <person name="Michael T."/>
            <person name="Cuomo C.A."/>
            <person name="Sil A."/>
            <person name="Beyhan S."/>
        </authorList>
    </citation>
    <scope>NUCLEOTIDE SEQUENCE [LARGE SCALE GENOMIC DNA]</scope>
    <source>
        <strain evidence="1 2">G184AR</strain>
    </source>
</reference>
<dbReference type="EMBL" id="JAEVHI010000002">
    <property type="protein sequence ID" value="KAG5299777.1"/>
    <property type="molecule type" value="Genomic_DNA"/>
</dbReference>
<keyword evidence="1" id="KW-0418">Kinase</keyword>
<protein>
    <submittedName>
        <fullName evidence="1">Protein kinase</fullName>
    </submittedName>
</protein>
<evidence type="ECO:0000313" key="2">
    <source>
        <dbReference type="Proteomes" id="UP000670092"/>
    </source>
</evidence>
<dbReference type="VEuPathDB" id="FungiDB:I7I52_10199"/>
<dbReference type="GO" id="GO:0016301">
    <property type="term" value="F:kinase activity"/>
    <property type="evidence" value="ECO:0007669"/>
    <property type="project" value="UniProtKB-KW"/>
</dbReference>
<comment type="caution">
    <text evidence="1">The sequence shown here is derived from an EMBL/GenBank/DDBJ whole genome shotgun (WGS) entry which is preliminary data.</text>
</comment>
<accession>A0A8H8D3R7</accession>
<dbReference type="Proteomes" id="UP000670092">
    <property type="component" value="Unassembled WGS sequence"/>
</dbReference>
<organism evidence="1 2">
    <name type="scientific">Ajellomyces capsulatus</name>
    <name type="common">Darling's disease fungus</name>
    <name type="synonym">Histoplasma capsulatum</name>
    <dbReference type="NCBI Taxonomy" id="5037"/>
    <lineage>
        <taxon>Eukaryota</taxon>
        <taxon>Fungi</taxon>
        <taxon>Dikarya</taxon>
        <taxon>Ascomycota</taxon>
        <taxon>Pezizomycotina</taxon>
        <taxon>Eurotiomycetes</taxon>
        <taxon>Eurotiomycetidae</taxon>
        <taxon>Onygenales</taxon>
        <taxon>Ajellomycetaceae</taxon>
        <taxon>Histoplasma</taxon>
    </lineage>
</organism>
<keyword evidence="1" id="KW-0808">Transferase</keyword>
<dbReference type="AlphaFoldDB" id="A0A8H8D3R7"/>
<sequence length="115" mass="13222">MREQKQSLDQQEVVWWAFPVDMLHNAPSTTSKMDVSAMSFTRGGPVATRTAMMSQYPEDSNTVDLGHFAKTDREEEDDVDELAEPCEKYNIRETPHVFCPVRIGEVLNQRLSYRP</sequence>
<gene>
    <name evidence="1" type="ORF">I7I52_10199</name>
</gene>